<comment type="caution">
    <text evidence="2">The sequence shown here is derived from an EMBL/GenBank/DDBJ whole genome shotgun (WGS) entry which is preliminary data.</text>
</comment>
<keyword evidence="1" id="KW-0472">Membrane</keyword>
<dbReference type="EMBL" id="MJEQ01037186">
    <property type="protein sequence ID" value="OIT04061.1"/>
    <property type="molecule type" value="Genomic_DNA"/>
</dbReference>
<sequence>MRGKSEVFIVHVTRPLPCWVRSPGRSKVPNKSIYFGCWRGDGTGQNPRLSSLRVCVLFFIFFLFFPCSCVQQLCVVSGYLSLKRPCDYCCVF</sequence>
<dbReference type="Proteomes" id="UP000187609">
    <property type="component" value="Unassembled WGS sequence"/>
</dbReference>
<proteinExistence type="predicted"/>
<reference evidence="2" key="1">
    <citation type="submission" date="2016-11" db="EMBL/GenBank/DDBJ databases">
        <title>The genome of Nicotiana attenuata.</title>
        <authorList>
            <person name="Xu S."/>
            <person name="Brockmoeller T."/>
            <person name="Gaquerel E."/>
            <person name="Navarro A."/>
            <person name="Kuhl H."/>
            <person name="Gase K."/>
            <person name="Ling Z."/>
            <person name="Zhou W."/>
            <person name="Kreitzer C."/>
            <person name="Stanke M."/>
            <person name="Tang H."/>
            <person name="Lyons E."/>
            <person name="Pandey P."/>
            <person name="Pandey S.P."/>
            <person name="Timmermann B."/>
            <person name="Baldwin I.T."/>
        </authorList>
    </citation>
    <scope>NUCLEOTIDE SEQUENCE [LARGE SCALE GENOMIC DNA]</scope>
    <source>
        <strain evidence="2">UT</strain>
    </source>
</reference>
<keyword evidence="1" id="KW-0812">Transmembrane</keyword>
<evidence type="ECO:0000256" key="1">
    <source>
        <dbReference type="SAM" id="Phobius"/>
    </source>
</evidence>
<keyword evidence="3" id="KW-1185">Reference proteome</keyword>
<keyword evidence="1" id="KW-1133">Transmembrane helix</keyword>
<name>A0A1J6IG70_NICAT</name>
<evidence type="ECO:0000313" key="2">
    <source>
        <dbReference type="EMBL" id="OIT04061.1"/>
    </source>
</evidence>
<dbReference type="Gramene" id="OIT04061">
    <property type="protein sequence ID" value="OIT04061"/>
    <property type="gene ID" value="A4A49_13666"/>
</dbReference>
<protein>
    <submittedName>
        <fullName evidence="2">Uncharacterized protein</fullName>
    </submittedName>
</protein>
<dbReference type="AlphaFoldDB" id="A0A1J6IG70"/>
<feature type="transmembrane region" description="Helical" evidence="1">
    <location>
        <begin position="54"/>
        <end position="80"/>
    </location>
</feature>
<evidence type="ECO:0000313" key="3">
    <source>
        <dbReference type="Proteomes" id="UP000187609"/>
    </source>
</evidence>
<accession>A0A1J6IG70</accession>
<gene>
    <name evidence="2" type="ORF">A4A49_13666</name>
</gene>
<organism evidence="2 3">
    <name type="scientific">Nicotiana attenuata</name>
    <name type="common">Coyote tobacco</name>
    <dbReference type="NCBI Taxonomy" id="49451"/>
    <lineage>
        <taxon>Eukaryota</taxon>
        <taxon>Viridiplantae</taxon>
        <taxon>Streptophyta</taxon>
        <taxon>Embryophyta</taxon>
        <taxon>Tracheophyta</taxon>
        <taxon>Spermatophyta</taxon>
        <taxon>Magnoliopsida</taxon>
        <taxon>eudicotyledons</taxon>
        <taxon>Gunneridae</taxon>
        <taxon>Pentapetalae</taxon>
        <taxon>asterids</taxon>
        <taxon>lamiids</taxon>
        <taxon>Solanales</taxon>
        <taxon>Solanaceae</taxon>
        <taxon>Nicotianoideae</taxon>
        <taxon>Nicotianeae</taxon>
        <taxon>Nicotiana</taxon>
    </lineage>
</organism>